<accession>A0A6C0CBK0</accession>
<dbReference type="SUPFAM" id="SSF53067">
    <property type="entry name" value="Actin-like ATPase domain"/>
    <property type="match status" value="2"/>
</dbReference>
<evidence type="ECO:0000256" key="1">
    <source>
        <dbReference type="ARBA" id="ARBA00007381"/>
    </source>
</evidence>
<dbReference type="Gene3D" id="2.60.34.10">
    <property type="entry name" value="Substrate Binding Domain Of DNAk, Chain A, domain 1"/>
    <property type="match status" value="1"/>
</dbReference>
<dbReference type="PROSITE" id="PS01036">
    <property type="entry name" value="HSP70_3"/>
    <property type="match status" value="1"/>
</dbReference>
<organism evidence="4">
    <name type="scientific">viral metagenome</name>
    <dbReference type="NCBI Taxonomy" id="1070528"/>
    <lineage>
        <taxon>unclassified sequences</taxon>
        <taxon>metagenomes</taxon>
        <taxon>organismal metagenomes</taxon>
    </lineage>
</organism>
<dbReference type="InterPro" id="IPR013126">
    <property type="entry name" value="Hsp_70_fam"/>
</dbReference>
<dbReference type="PANTHER" id="PTHR19375">
    <property type="entry name" value="HEAT SHOCK PROTEIN 70KDA"/>
    <property type="match status" value="1"/>
</dbReference>
<dbReference type="PRINTS" id="PR00301">
    <property type="entry name" value="HEATSHOCK70"/>
</dbReference>
<dbReference type="GO" id="GO:0005524">
    <property type="term" value="F:ATP binding"/>
    <property type="evidence" value="ECO:0007669"/>
    <property type="project" value="UniProtKB-KW"/>
</dbReference>
<keyword evidence="3" id="KW-0067">ATP-binding</keyword>
<dbReference type="Gene3D" id="3.30.30.30">
    <property type="match status" value="1"/>
</dbReference>
<name>A0A6C0CBK0_9ZZZZ</name>
<dbReference type="SUPFAM" id="SSF100920">
    <property type="entry name" value="Heat shock protein 70kD (HSP70), peptide-binding domain"/>
    <property type="match status" value="1"/>
</dbReference>
<protein>
    <submittedName>
        <fullName evidence="4">Uncharacterized protein</fullName>
    </submittedName>
</protein>
<dbReference type="GO" id="GO:0140662">
    <property type="term" value="F:ATP-dependent protein folding chaperone"/>
    <property type="evidence" value="ECO:0007669"/>
    <property type="project" value="InterPro"/>
</dbReference>
<dbReference type="EMBL" id="MN739375">
    <property type="protein sequence ID" value="QHT01502.1"/>
    <property type="molecule type" value="Genomic_DNA"/>
</dbReference>
<sequence length="916" mass="103680">MFDCDPSEDKIDIPVLGIDLGTRFSCISVWRNKKFEIITDNFGNRTIPSVVSFYRSAKLVGHNALSLKEVSPANTIYDVKRIIGRRFTDPVIEQTQSLVSYEIIDDQSSHHNVQVQLDKSDITLSQKMIYRPEEICSYILTFIKNTAADYLKLDAKTKNNLKAVITVPAYFNDSQRQATLDAAKIAGLEIIKVINEPTAAALAYGLGNRTWKNNANGGNIIMYDFGAGTLDVSLINVKNGVFRTLAVGGNTHLGGEDIDYVVMNHLMFEFKKQHKIRELRISKLSQIKLKNAVENGKKILSSTDKTVICIDDFYNGHKLYHILTRNTLETVCNDLFIMCMKPLDDVLKSAELTKNDIDDIVMVGGSTRIPKIQSLILNFFSGTSITSVTTSMNPDEVVSAGASIYGYIMTHQEDPFSENLVLLDIIPLSLGVETLKKRMTVIIPRNTVIPTKKIKTFSTDEDDQDEVTIKIFEGERRLTKNNFHVGTFDLCGFKKAPRGHPVIKITFQVDINGILHVTANEKKSGVQNSIQITSTWGAKGRLSKNDIENLIEDAEKNEQIDMMYSTKIGLIDEIQSLCNSVACNVADVSFNLTRTDKKKIKMDTSNHLKWLAETKFEDLLIDELEKRLSRLKNLYSPLMAHSDKNKDQFTEKNIESNVAEIHGDDDDNEGLQQYEKITIPDDPSQFDKEEIKALKKTIFDLGKNIVSVINNPVSKFREEDIVMMSDYISSVNIWLYTTSAQTSIEFVAKINEINKTTEEMMAKYESSQDMFEKNENFTVRDELQLTCLTLNMSIRNNYFSLGSSNTDKLTQLINDTMIWTISHQNESPEVYKSKLDLINEMCNNLHHGMSKIKDLPVEESSEESDEISYPVPENNKIKENISLMINNLPDKITRRKPATPKKTDVLLKLDINKFIV</sequence>
<dbReference type="Pfam" id="PF00012">
    <property type="entry name" value="HSP70"/>
    <property type="match status" value="1"/>
</dbReference>
<dbReference type="Gene3D" id="3.30.420.40">
    <property type="match status" value="2"/>
</dbReference>
<evidence type="ECO:0000256" key="2">
    <source>
        <dbReference type="ARBA" id="ARBA00022741"/>
    </source>
</evidence>
<comment type="similarity">
    <text evidence="1">Belongs to the heat shock protein 70 family.</text>
</comment>
<dbReference type="InterPro" id="IPR018181">
    <property type="entry name" value="Heat_shock_70_CS"/>
</dbReference>
<dbReference type="FunFam" id="2.60.34.10:FF:000012">
    <property type="entry name" value="Heat shock 70 kDa protein"/>
    <property type="match status" value="1"/>
</dbReference>
<dbReference type="InterPro" id="IPR029047">
    <property type="entry name" value="HSP70_peptide-bd_sf"/>
</dbReference>
<reference evidence="4" key="1">
    <citation type="journal article" date="2020" name="Nature">
        <title>Giant virus diversity and host interactions through global metagenomics.</title>
        <authorList>
            <person name="Schulz F."/>
            <person name="Roux S."/>
            <person name="Paez-Espino D."/>
            <person name="Jungbluth S."/>
            <person name="Walsh D.A."/>
            <person name="Denef V.J."/>
            <person name="McMahon K.D."/>
            <person name="Konstantinidis K.T."/>
            <person name="Eloe-Fadrosh E.A."/>
            <person name="Kyrpides N.C."/>
            <person name="Woyke T."/>
        </authorList>
    </citation>
    <scope>NUCLEOTIDE SEQUENCE</scope>
    <source>
        <strain evidence="4">GVMAG-M-3300020192-26</strain>
    </source>
</reference>
<dbReference type="CDD" id="cd24028">
    <property type="entry name" value="ASKHA_NBD_HSP70_HSPA1-like"/>
    <property type="match status" value="1"/>
</dbReference>
<dbReference type="InterPro" id="IPR029048">
    <property type="entry name" value="HSP70_C_sf"/>
</dbReference>
<dbReference type="Gene3D" id="3.90.640.10">
    <property type="entry name" value="Actin, Chain A, domain 4"/>
    <property type="match status" value="1"/>
</dbReference>
<dbReference type="Gene3D" id="1.20.1270.10">
    <property type="match status" value="1"/>
</dbReference>
<evidence type="ECO:0000313" key="4">
    <source>
        <dbReference type="EMBL" id="QHT01502.1"/>
    </source>
</evidence>
<proteinExistence type="inferred from homology"/>
<dbReference type="AlphaFoldDB" id="A0A6C0CBK0"/>
<dbReference type="InterPro" id="IPR043129">
    <property type="entry name" value="ATPase_NBD"/>
</dbReference>
<keyword evidence="2" id="KW-0547">Nucleotide-binding</keyword>
<dbReference type="FunFam" id="3.90.640.10:FF:000003">
    <property type="entry name" value="Molecular chaperone DnaK"/>
    <property type="match status" value="1"/>
</dbReference>
<evidence type="ECO:0000256" key="3">
    <source>
        <dbReference type="ARBA" id="ARBA00022840"/>
    </source>
</evidence>